<sequence length="130" mass="15338">MKKANLLENLKNRLKTYYVYLIILLSALFVFSVVRSVFRVFEAKQRTGQASEKVEKLKQENEELQRKLAEVKGEAYQEKQLRDKLGLAKEGEIVIVLPDKEILRKIVPVINEEEDTLPDPTWKKWLKLFY</sequence>
<feature type="transmembrane region" description="Helical" evidence="2">
    <location>
        <begin position="17"/>
        <end position="38"/>
    </location>
</feature>
<keyword evidence="1" id="KW-0175">Coiled coil</keyword>
<name>A0A1F8AXE2_9BACT</name>
<accession>A0A1F8AXE2</accession>
<dbReference type="InterPro" id="IPR007060">
    <property type="entry name" value="FtsL/DivIC"/>
</dbReference>
<evidence type="ECO:0000256" key="1">
    <source>
        <dbReference type="SAM" id="Coils"/>
    </source>
</evidence>
<proteinExistence type="predicted"/>
<feature type="coiled-coil region" evidence="1">
    <location>
        <begin position="40"/>
        <end position="81"/>
    </location>
</feature>
<dbReference type="AlphaFoldDB" id="A0A1F8AXE2"/>
<evidence type="ECO:0008006" key="5">
    <source>
        <dbReference type="Google" id="ProtNLM"/>
    </source>
</evidence>
<gene>
    <name evidence="3" type="ORF">A3E46_01740</name>
</gene>
<comment type="caution">
    <text evidence="3">The sequence shown here is derived from an EMBL/GenBank/DDBJ whole genome shotgun (WGS) entry which is preliminary data.</text>
</comment>
<evidence type="ECO:0000313" key="4">
    <source>
        <dbReference type="Proteomes" id="UP000178313"/>
    </source>
</evidence>
<keyword evidence="2" id="KW-0472">Membrane</keyword>
<evidence type="ECO:0000313" key="3">
    <source>
        <dbReference type="EMBL" id="OGM55915.1"/>
    </source>
</evidence>
<keyword evidence="2" id="KW-1133">Transmembrane helix</keyword>
<evidence type="ECO:0000256" key="2">
    <source>
        <dbReference type="SAM" id="Phobius"/>
    </source>
</evidence>
<dbReference type="EMBL" id="MGGZ01000043">
    <property type="protein sequence ID" value="OGM55915.1"/>
    <property type="molecule type" value="Genomic_DNA"/>
</dbReference>
<organism evidence="3 4">
    <name type="scientific">Candidatus Woesebacteria bacterium RIFCSPHIGHO2_12_FULL_46_16</name>
    <dbReference type="NCBI Taxonomy" id="1802513"/>
    <lineage>
        <taxon>Bacteria</taxon>
        <taxon>Candidatus Woeseibacteriota</taxon>
    </lineage>
</organism>
<dbReference type="Pfam" id="PF04977">
    <property type="entry name" value="DivIC"/>
    <property type="match status" value="1"/>
</dbReference>
<dbReference type="STRING" id="1802513.A3E46_01740"/>
<keyword evidence="2" id="KW-0812">Transmembrane</keyword>
<reference evidence="3 4" key="1">
    <citation type="journal article" date="2016" name="Nat. Commun.">
        <title>Thousands of microbial genomes shed light on interconnected biogeochemical processes in an aquifer system.</title>
        <authorList>
            <person name="Anantharaman K."/>
            <person name="Brown C.T."/>
            <person name="Hug L.A."/>
            <person name="Sharon I."/>
            <person name="Castelle C.J."/>
            <person name="Probst A.J."/>
            <person name="Thomas B.C."/>
            <person name="Singh A."/>
            <person name="Wilkins M.J."/>
            <person name="Karaoz U."/>
            <person name="Brodie E.L."/>
            <person name="Williams K.H."/>
            <person name="Hubbard S.S."/>
            <person name="Banfield J.F."/>
        </authorList>
    </citation>
    <scope>NUCLEOTIDE SEQUENCE [LARGE SCALE GENOMIC DNA]</scope>
</reference>
<protein>
    <recommendedName>
        <fullName evidence="5">Cell division protein FtsL</fullName>
    </recommendedName>
</protein>
<dbReference type="Proteomes" id="UP000178313">
    <property type="component" value="Unassembled WGS sequence"/>
</dbReference>